<dbReference type="AlphaFoldDB" id="A0A919KY06"/>
<dbReference type="InterPro" id="IPR057446">
    <property type="entry name" value="PH_bac"/>
</dbReference>
<dbReference type="Proteomes" id="UP000603708">
    <property type="component" value="Unassembled WGS sequence"/>
</dbReference>
<feature type="transmembrane region" description="Helical" evidence="1">
    <location>
        <begin position="36"/>
        <end position="52"/>
    </location>
</feature>
<keyword evidence="4" id="KW-1185">Reference proteome</keyword>
<keyword evidence="1" id="KW-0472">Membrane</keyword>
<name>A0A919KY06_9ACTN</name>
<reference evidence="3" key="1">
    <citation type="journal article" date="2014" name="Int. J. Syst. Evol. Microbiol.">
        <title>Complete genome sequence of Corynebacterium casei LMG S-19264T (=DSM 44701T), isolated from a smear-ripened cheese.</title>
        <authorList>
            <consortium name="US DOE Joint Genome Institute (JGI-PGF)"/>
            <person name="Walter F."/>
            <person name="Albersmeier A."/>
            <person name="Kalinowski J."/>
            <person name="Ruckert C."/>
        </authorList>
    </citation>
    <scope>NUCLEOTIDE SEQUENCE</scope>
    <source>
        <strain evidence="3">JCM 5069</strain>
    </source>
</reference>
<evidence type="ECO:0000256" key="1">
    <source>
        <dbReference type="SAM" id="Phobius"/>
    </source>
</evidence>
<feature type="domain" description="PH" evidence="2">
    <location>
        <begin position="67"/>
        <end position="187"/>
    </location>
</feature>
<keyword evidence="1" id="KW-0812">Transmembrane</keyword>
<dbReference type="RefSeq" id="WP_189930577.1">
    <property type="nucleotide sequence ID" value="NZ_BNCD01000004.1"/>
</dbReference>
<accession>A0A919KY06</accession>
<gene>
    <name evidence="3" type="ORF">GCM10018793_20050</name>
</gene>
<protein>
    <recommendedName>
        <fullName evidence="2">PH domain-containing protein</fullName>
    </recommendedName>
</protein>
<reference evidence="3" key="2">
    <citation type="submission" date="2020-09" db="EMBL/GenBank/DDBJ databases">
        <authorList>
            <person name="Sun Q."/>
            <person name="Ohkuma M."/>
        </authorList>
    </citation>
    <scope>NUCLEOTIDE SEQUENCE</scope>
    <source>
        <strain evidence="3">JCM 5069</strain>
    </source>
</reference>
<sequence>MIAHSPLRSLGGPVAGLVTAAGQTSANVTDWPARASWLVGILLLVALVCWLMREGWRWRATLQSGLPALRALPADPGTPRLTMTGLYHGSTAAGQWLERLVAHGLGARSRAELTLYDCGLHVRRPGSTDFFVPADDLRAARLDNAIAGKVLTRDGLLVVTWAHGDQLIDSGFRSDHAAEHPAWTAALTTPNQHTPKEGAIR</sequence>
<dbReference type="EMBL" id="BNCD01000004">
    <property type="protein sequence ID" value="GHH75746.1"/>
    <property type="molecule type" value="Genomic_DNA"/>
</dbReference>
<dbReference type="Pfam" id="PF25362">
    <property type="entry name" value="bPH_11"/>
    <property type="match status" value="1"/>
</dbReference>
<comment type="caution">
    <text evidence="3">The sequence shown here is derived from an EMBL/GenBank/DDBJ whole genome shotgun (WGS) entry which is preliminary data.</text>
</comment>
<organism evidence="3 4">
    <name type="scientific">Streptomyces sulfonofaciens</name>
    <dbReference type="NCBI Taxonomy" id="68272"/>
    <lineage>
        <taxon>Bacteria</taxon>
        <taxon>Bacillati</taxon>
        <taxon>Actinomycetota</taxon>
        <taxon>Actinomycetes</taxon>
        <taxon>Kitasatosporales</taxon>
        <taxon>Streptomycetaceae</taxon>
        <taxon>Streptomyces</taxon>
    </lineage>
</organism>
<evidence type="ECO:0000313" key="3">
    <source>
        <dbReference type="EMBL" id="GHH75746.1"/>
    </source>
</evidence>
<evidence type="ECO:0000313" key="4">
    <source>
        <dbReference type="Proteomes" id="UP000603708"/>
    </source>
</evidence>
<evidence type="ECO:0000259" key="2">
    <source>
        <dbReference type="Pfam" id="PF25362"/>
    </source>
</evidence>
<keyword evidence="1" id="KW-1133">Transmembrane helix</keyword>
<proteinExistence type="predicted"/>